<feature type="transmembrane region" description="Helical" evidence="1">
    <location>
        <begin position="16"/>
        <end position="35"/>
    </location>
</feature>
<proteinExistence type="predicted"/>
<dbReference type="EMBL" id="CP025746">
    <property type="protein sequence ID" value="QAA32300.1"/>
    <property type="molecule type" value="Genomic_DNA"/>
</dbReference>
<dbReference type="AlphaFoldDB" id="A0A3R5UFE9"/>
<accession>A0A3R5UFE9</accession>
<feature type="transmembrane region" description="Helical" evidence="1">
    <location>
        <begin position="89"/>
        <end position="110"/>
    </location>
</feature>
<evidence type="ECO:0000256" key="1">
    <source>
        <dbReference type="SAM" id="Phobius"/>
    </source>
</evidence>
<keyword evidence="1" id="KW-1133">Transmembrane helix</keyword>
<evidence type="ECO:0000313" key="2">
    <source>
        <dbReference type="EMBL" id="QAA32300.1"/>
    </source>
</evidence>
<organism evidence="2 3">
    <name type="scientific">Clostridium manihotivorum</name>
    <dbReference type="NCBI Taxonomy" id="2320868"/>
    <lineage>
        <taxon>Bacteria</taxon>
        <taxon>Bacillati</taxon>
        <taxon>Bacillota</taxon>
        <taxon>Clostridia</taxon>
        <taxon>Eubacteriales</taxon>
        <taxon>Clostridiaceae</taxon>
        <taxon>Clostridium</taxon>
    </lineage>
</organism>
<dbReference type="RefSeq" id="WP_128213088.1">
    <property type="nucleotide sequence ID" value="NZ_CP025746.1"/>
</dbReference>
<gene>
    <name evidence="2" type="ORF">C1I91_12000</name>
</gene>
<evidence type="ECO:0000313" key="3">
    <source>
        <dbReference type="Proteomes" id="UP000286268"/>
    </source>
</evidence>
<sequence>MKAIIKYYLRYLIKSYIYIVPFFFLIVFLIVSYAFGLDSILSGYAESSIAIYIIAVWITFTFNEIEDTTQKQLVMLSVNKEVKYYSGRIIFLFLFVSAFSIISIIYPIIFGSFSKSITVTDVLKGILIQGIVSLLGIGFANFFESSKFKDRKIAIILVFIILLLSCLQGVIIRDYPAIKYIILVLPPAYYLIDCLDKNVMVPAICGFAYSLVLITSYLRLSMSKKFL</sequence>
<feature type="transmembrane region" description="Helical" evidence="1">
    <location>
        <begin position="122"/>
        <end position="142"/>
    </location>
</feature>
<keyword evidence="1" id="KW-0472">Membrane</keyword>
<dbReference type="Proteomes" id="UP000286268">
    <property type="component" value="Chromosome"/>
</dbReference>
<feature type="transmembrane region" description="Helical" evidence="1">
    <location>
        <begin position="41"/>
        <end position="62"/>
    </location>
</feature>
<keyword evidence="1" id="KW-0812">Transmembrane</keyword>
<dbReference type="KEGG" id="cmah:C1I91_12000"/>
<reference evidence="2 3" key="1">
    <citation type="submission" date="2018-01" db="EMBL/GenBank/DDBJ databases">
        <title>Genome Sequencing and Assembly of Anaerobacter polyendosporus strain CT4.</title>
        <authorList>
            <person name="Tachaapaikoon C."/>
            <person name="Sutheeworapong S."/>
            <person name="Jenjaroenpun P."/>
            <person name="Wongsurawat T."/>
            <person name="Nookeaw I."/>
            <person name="Cheawchanlertfa P."/>
            <person name="Kosugi A."/>
            <person name="Cheevadhanarak S."/>
            <person name="Ratanakhanokchai K."/>
        </authorList>
    </citation>
    <scope>NUCLEOTIDE SEQUENCE [LARGE SCALE GENOMIC DNA]</scope>
    <source>
        <strain evidence="2 3">CT4</strain>
    </source>
</reference>
<feature type="transmembrane region" description="Helical" evidence="1">
    <location>
        <begin position="154"/>
        <end position="171"/>
    </location>
</feature>
<feature type="transmembrane region" description="Helical" evidence="1">
    <location>
        <begin position="199"/>
        <end position="218"/>
    </location>
</feature>
<keyword evidence="3" id="KW-1185">Reference proteome</keyword>
<protein>
    <recommendedName>
        <fullName evidence="4">ABC-2 family transporter protein</fullName>
    </recommendedName>
</protein>
<evidence type="ECO:0008006" key="4">
    <source>
        <dbReference type="Google" id="ProtNLM"/>
    </source>
</evidence>
<name>A0A3R5UFE9_9CLOT</name>